<dbReference type="AlphaFoldDB" id="A0A9P7ST66"/>
<dbReference type="InterPro" id="IPR045518">
    <property type="entry name" value="2EXR"/>
</dbReference>
<feature type="compositionally biased region" description="Acidic residues" evidence="1">
    <location>
        <begin position="436"/>
        <end position="453"/>
    </location>
</feature>
<accession>A0A9P7ST66</accession>
<name>A0A9P7ST66_9HYPO</name>
<comment type="caution">
    <text evidence="3">The sequence shown here is derived from an EMBL/GenBank/DDBJ whole genome shotgun (WGS) entry which is preliminary data.</text>
</comment>
<feature type="region of interest" description="Disordered" evidence="1">
    <location>
        <begin position="323"/>
        <end position="349"/>
    </location>
</feature>
<feature type="compositionally biased region" description="Basic and acidic residues" evidence="1">
    <location>
        <begin position="411"/>
        <end position="420"/>
    </location>
</feature>
<evidence type="ECO:0000313" key="4">
    <source>
        <dbReference type="Proteomes" id="UP000784919"/>
    </source>
</evidence>
<evidence type="ECO:0000259" key="2">
    <source>
        <dbReference type="Pfam" id="PF20150"/>
    </source>
</evidence>
<sequence length="453" mass="52195">MYFDELFSIHNNYIGYDAKIDPRSHACLIDGEAEGSSAESSSRNEFRNEDTAPRAFPQFMQLPPELRHQIWHFYCPDLRAKARVLPFLEFPIITVDWQNNYSLPDYQALAEQTKSLRAVLSTHRESRSIAVRKYPDELVMDSASGAAIVRFRKETDVIFLMELLTDVDYSVPEFGNEIQNLAVGVVEDFSEERYFYDGSILKVLPALKGLFPNLRRLFSHWPSLTQPTEMEEWCVTEHVHLYMVKTYYERASGVDELPSTLFCWPDLDAHLDFARSLVPQMCSLEKMEEAGVEFWPIVEFESEMTMQMYDMMKQLYWNPPFRTHGRDSPDSGDDESNADHTDSDEYGSGVVDHHASMEFDGSSEDETSFGLFSCLRPDAGRVLAELNVEPGLRSHKRKAIAADSDDEEENEMGHDDDGDRPRHKRARLFRRTLGFDVEEEEEEEEDLQPDQGG</sequence>
<dbReference type="Proteomes" id="UP000784919">
    <property type="component" value="Unassembled WGS sequence"/>
</dbReference>
<feature type="domain" description="2EXR" evidence="2">
    <location>
        <begin position="56"/>
        <end position="158"/>
    </location>
</feature>
<feature type="compositionally biased region" description="Basic residues" evidence="1">
    <location>
        <begin position="421"/>
        <end position="430"/>
    </location>
</feature>
<dbReference type="Pfam" id="PF20150">
    <property type="entry name" value="2EXR"/>
    <property type="match status" value="1"/>
</dbReference>
<dbReference type="OrthoDB" id="3501032at2759"/>
<reference evidence="3" key="1">
    <citation type="journal article" date="2020" name="bioRxiv">
        <title>Whole genome comparisons of ergot fungi reveals the divergence and evolution of species within the genus Claviceps are the result of varying mechanisms driving genome evolution and host range expansion.</title>
        <authorList>
            <person name="Wyka S.A."/>
            <person name="Mondo S.J."/>
            <person name="Liu M."/>
            <person name="Dettman J."/>
            <person name="Nalam V."/>
            <person name="Broders K.D."/>
        </authorList>
    </citation>
    <scope>NUCLEOTIDE SEQUENCE</scope>
    <source>
        <strain evidence="3">CCC 1102</strain>
    </source>
</reference>
<proteinExistence type="predicted"/>
<evidence type="ECO:0000256" key="1">
    <source>
        <dbReference type="SAM" id="MobiDB-lite"/>
    </source>
</evidence>
<dbReference type="EMBL" id="SRPS01000022">
    <property type="protein sequence ID" value="KAG5975684.1"/>
    <property type="molecule type" value="Genomic_DNA"/>
</dbReference>
<evidence type="ECO:0000313" key="3">
    <source>
        <dbReference type="EMBL" id="KAG5975684.1"/>
    </source>
</evidence>
<feature type="region of interest" description="Disordered" evidence="1">
    <location>
        <begin position="395"/>
        <end position="453"/>
    </location>
</feature>
<gene>
    <name evidence="3" type="ORF">E4U56_003349</name>
</gene>
<protein>
    <recommendedName>
        <fullName evidence="2">2EXR domain-containing protein</fullName>
    </recommendedName>
</protein>
<organism evidence="3 4">
    <name type="scientific">Claviceps arundinis</name>
    <dbReference type="NCBI Taxonomy" id="1623583"/>
    <lineage>
        <taxon>Eukaryota</taxon>
        <taxon>Fungi</taxon>
        <taxon>Dikarya</taxon>
        <taxon>Ascomycota</taxon>
        <taxon>Pezizomycotina</taxon>
        <taxon>Sordariomycetes</taxon>
        <taxon>Hypocreomycetidae</taxon>
        <taxon>Hypocreales</taxon>
        <taxon>Clavicipitaceae</taxon>
        <taxon>Claviceps</taxon>
    </lineage>
</organism>